<protein>
    <submittedName>
        <fullName evidence="8">Zinc finger, C2H2 type</fullName>
    </submittedName>
</protein>
<reference evidence="8 9" key="1">
    <citation type="submission" date="2013-11" db="EMBL/GenBank/DDBJ databases">
        <title>Draft genome of the bovine lungworm Dictyocaulus viviparus.</title>
        <authorList>
            <person name="Mitreva M."/>
        </authorList>
    </citation>
    <scope>NUCLEOTIDE SEQUENCE [LARGE SCALE GENOMIC DNA]</scope>
    <source>
        <strain evidence="8 9">HannoverDv2000</strain>
    </source>
</reference>
<keyword evidence="3" id="KW-0677">Repeat</keyword>
<dbReference type="AlphaFoldDB" id="A0A0D8XPV3"/>
<keyword evidence="9" id="KW-1185">Reference proteome</keyword>
<dbReference type="PROSITE" id="PS00028">
    <property type="entry name" value="ZINC_FINGER_C2H2_1"/>
    <property type="match status" value="1"/>
</dbReference>
<keyword evidence="2" id="KW-0479">Metal-binding</keyword>
<dbReference type="Proteomes" id="UP000053766">
    <property type="component" value="Unassembled WGS sequence"/>
</dbReference>
<evidence type="ECO:0000256" key="6">
    <source>
        <dbReference type="ARBA" id="ARBA00023242"/>
    </source>
</evidence>
<organism evidence="8 9">
    <name type="scientific">Dictyocaulus viviparus</name>
    <name type="common">Bovine lungworm</name>
    <dbReference type="NCBI Taxonomy" id="29172"/>
    <lineage>
        <taxon>Eukaryota</taxon>
        <taxon>Metazoa</taxon>
        <taxon>Ecdysozoa</taxon>
        <taxon>Nematoda</taxon>
        <taxon>Chromadorea</taxon>
        <taxon>Rhabditida</taxon>
        <taxon>Rhabditina</taxon>
        <taxon>Rhabditomorpha</taxon>
        <taxon>Strongyloidea</taxon>
        <taxon>Metastrongylidae</taxon>
        <taxon>Dictyocaulus</taxon>
    </lineage>
</organism>
<reference evidence="9" key="2">
    <citation type="journal article" date="2016" name="Sci. Rep.">
        <title>Dictyocaulus viviparus genome, variome and transcriptome elucidate lungworm biology and support future intervention.</title>
        <authorList>
            <person name="McNulty S.N."/>
            <person name="Strube C."/>
            <person name="Rosa B.A."/>
            <person name="Martin J.C."/>
            <person name="Tyagi R."/>
            <person name="Choi Y.J."/>
            <person name="Wang Q."/>
            <person name="Hallsworth Pepin K."/>
            <person name="Zhang X."/>
            <person name="Ozersky P."/>
            <person name="Wilson R.K."/>
            <person name="Sternberg P.W."/>
            <person name="Gasser R.B."/>
            <person name="Mitreva M."/>
        </authorList>
    </citation>
    <scope>NUCLEOTIDE SEQUENCE [LARGE SCALE GENOMIC DNA]</scope>
    <source>
        <strain evidence="9">HannoverDv2000</strain>
    </source>
</reference>
<keyword evidence="6" id="KW-0539">Nucleus</keyword>
<evidence type="ECO:0000313" key="8">
    <source>
        <dbReference type="EMBL" id="KJH44406.1"/>
    </source>
</evidence>
<evidence type="ECO:0000256" key="4">
    <source>
        <dbReference type="ARBA" id="ARBA00022771"/>
    </source>
</evidence>
<gene>
    <name evidence="8" type="ORF">DICVIV_09572</name>
</gene>
<dbReference type="GO" id="GO:0005634">
    <property type="term" value="C:nucleus"/>
    <property type="evidence" value="ECO:0007669"/>
    <property type="project" value="UniProtKB-SubCell"/>
</dbReference>
<dbReference type="OrthoDB" id="3561125at2759"/>
<dbReference type="STRING" id="29172.A0A0D8XPV3"/>
<dbReference type="PANTHER" id="PTHR24406">
    <property type="entry name" value="TRANSCRIPTIONAL REPRESSOR CTCFL-RELATED"/>
    <property type="match status" value="1"/>
</dbReference>
<evidence type="ECO:0000313" key="9">
    <source>
        <dbReference type="Proteomes" id="UP000053766"/>
    </source>
</evidence>
<evidence type="ECO:0000256" key="3">
    <source>
        <dbReference type="ARBA" id="ARBA00022737"/>
    </source>
</evidence>
<proteinExistence type="predicted"/>
<dbReference type="InterPro" id="IPR013087">
    <property type="entry name" value="Znf_C2H2_type"/>
</dbReference>
<dbReference type="EMBL" id="KN716476">
    <property type="protein sequence ID" value="KJH44406.1"/>
    <property type="molecule type" value="Genomic_DNA"/>
</dbReference>
<dbReference type="GO" id="GO:0008270">
    <property type="term" value="F:zinc ion binding"/>
    <property type="evidence" value="ECO:0007669"/>
    <property type="project" value="UniProtKB-KW"/>
</dbReference>
<dbReference type="Gene3D" id="3.30.160.60">
    <property type="entry name" value="Classic Zinc Finger"/>
    <property type="match status" value="1"/>
</dbReference>
<dbReference type="SMART" id="SM00355">
    <property type="entry name" value="ZnF_C2H2"/>
    <property type="match status" value="8"/>
</dbReference>
<evidence type="ECO:0000256" key="5">
    <source>
        <dbReference type="ARBA" id="ARBA00022833"/>
    </source>
</evidence>
<sequence>MMTQVTMSPCPLIHLISLPSLQLSLRMKSNRKRSAISYDGAVSKRRTGWQDSSHQIETNDDPDVFDPFIFFENSEDTSYASGLVDSKAKNKVTCVVCRVEVCNTARQRHVFMVHVKKEDMYQCPECDYLNSNSVWEAKKHCTSQHGRGVEPISNEEKHKALILVHPDYPNAQPLSNLERYADEIRELQNRCFPNRPMKLVRPKESTRPRERHNCKICGTQVAQSDRQRHVYHRHLQRTRIFECPLCNFASNYDVHRKEIDQLNEDCFPGWQHRRKPFWWLENDEKRSEITKSNLISSPFGFGFRMIFYVCDMIRSKVTESVAHAFCYRNEVLQIKREELDFEIDTIENASDTMKGSTPSSSSNDLDELVYEESHDQQNRDYVGQPMKRVSEWTCRLCLKEFKPTSNFLRHVARDHLDMPLFQCVICDWGAADAYEVKAHMVKMHNNADLDPISNLELNADHVQQRFTQCFPARKMKPGTFDKKKDSTMISDETKVTCQECFQEMKTEDRQIHVYRHHLKEPRLYECPLCDFSHHACSSDVRAHIKFTHRDNADVMPRANLLQYSQQIAEWNDRCFPGWINRKLPASVMEDFNRCRLCDEDVRQTSRHIAEAHLMIQLHQCPLCEYGAPESRLVKRHLRNSHDELVGL</sequence>
<dbReference type="InterPro" id="IPR050888">
    <property type="entry name" value="ZnF_C2H2-type_TF"/>
</dbReference>
<feature type="domain" description="C2H2-type" evidence="7">
    <location>
        <begin position="394"/>
        <end position="415"/>
    </location>
</feature>
<comment type="subcellular location">
    <subcellularLocation>
        <location evidence="1">Nucleus</location>
    </subcellularLocation>
</comment>
<evidence type="ECO:0000256" key="2">
    <source>
        <dbReference type="ARBA" id="ARBA00022723"/>
    </source>
</evidence>
<name>A0A0D8XPV3_DICVI</name>
<keyword evidence="5" id="KW-0862">Zinc</keyword>
<evidence type="ECO:0000256" key="1">
    <source>
        <dbReference type="ARBA" id="ARBA00004123"/>
    </source>
</evidence>
<evidence type="ECO:0000259" key="7">
    <source>
        <dbReference type="PROSITE" id="PS00028"/>
    </source>
</evidence>
<keyword evidence="4" id="KW-0863">Zinc-finger</keyword>
<accession>A0A0D8XPV3</accession>